<dbReference type="InterPro" id="IPR013783">
    <property type="entry name" value="Ig-like_fold"/>
</dbReference>
<dbReference type="InterPro" id="IPR013162">
    <property type="entry name" value="CD80_C2-set"/>
</dbReference>
<feature type="domain" description="Ig-like" evidence="7">
    <location>
        <begin position="627"/>
        <end position="729"/>
    </location>
</feature>
<dbReference type="InterPro" id="IPR007110">
    <property type="entry name" value="Ig-like_dom"/>
</dbReference>
<feature type="region of interest" description="Disordered" evidence="5">
    <location>
        <begin position="1219"/>
        <end position="1251"/>
    </location>
</feature>
<dbReference type="FunCoup" id="A0A7M7J4A2">
    <property type="interactions" value="23"/>
</dbReference>
<dbReference type="PROSITE" id="PS50853">
    <property type="entry name" value="FN3"/>
    <property type="match status" value="1"/>
</dbReference>
<dbReference type="PANTHER" id="PTHR23278:SF19">
    <property type="entry name" value="OBSCURIN"/>
    <property type="match status" value="1"/>
</dbReference>
<proteinExistence type="predicted"/>
<evidence type="ECO:0000256" key="4">
    <source>
        <dbReference type="ARBA" id="ARBA00023157"/>
    </source>
</evidence>
<dbReference type="PROSITE" id="PS50835">
    <property type="entry name" value="IG_LIKE"/>
    <property type="match status" value="4"/>
</dbReference>
<feature type="transmembrane region" description="Helical" evidence="6">
    <location>
        <begin position="991"/>
        <end position="1016"/>
    </location>
</feature>
<keyword evidence="3 6" id="KW-0472">Membrane</keyword>
<dbReference type="InterPro" id="IPR003598">
    <property type="entry name" value="Ig_sub2"/>
</dbReference>
<evidence type="ECO:0000256" key="5">
    <source>
        <dbReference type="SAM" id="MobiDB-lite"/>
    </source>
</evidence>
<dbReference type="Pfam" id="PF08205">
    <property type="entry name" value="C2-set_2"/>
    <property type="match status" value="1"/>
</dbReference>
<feature type="domain" description="Ig-like" evidence="7">
    <location>
        <begin position="450"/>
        <end position="590"/>
    </location>
</feature>
<feature type="domain" description="Fibronectin type-III" evidence="8">
    <location>
        <begin position="859"/>
        <end position="960"/>
    </location>
</feature>
<dbReference type="Pfam" id="PF07679">
    <property type="entry name" value="I-set"/>
    <property type="match status" value="1"/>
</dbReference>
<dbReference type="InterPro" id="IPR003599">
    <property type="entry name" value="Ig_sub"/>
</dbReference>
<dbReference type="Proteomes" id="UP000594260">
    <property type="component" value="Unplaced"/>
</dbReference>
<dbReference type="GO" id="GO:0016020">
    <property type="term" value="C:membrane"/>
    <property type="evidence" value="ECO:0007669"/>
    <property type="project" value="UniProtKB-SubCell"/>
</dbReference>
<dbReference type="InterPro" id="IPR013098">
    <property type="entry name" value="Ig_I-set"/>
</dbReference>
<feature type="domain" description="Ig-like" evidence="7">
    <location>
        <begin position="734"/>
        <end position="837"/>
    </location>
</feature>
<evidence type="ECO:0000313" key="10">
    <source>
        <dbReference type="Proteomes" id="UP000594260"/>
    </source>
</evidence>
<feature type="compositionally biased region" description="Polar residues" evidence="5">
    <location>
        <begin position="194"/>
        <end position="232"/>
    </location>
</feature>
<dbReference type="SUPFAM" id="SSF48726">
    <property type="entry name" value="Immunoglobulin"/>
    <property type="match status" value="5"/>
</dbReference>
<dbReference type="SMART" id="SM00409">
    <property type="entry name" value="IG"/>
    <property type="match status" value="4"/>
</dbReference>
<dbReference type="OrthoDB" id="10006996at2759"/>
<dbReference type="GO" id="GO:0009653">
    <property type="term" value="P:anatomical structure morphogenesis"/>
    <property type="evidence" value="ECO:0007669"/>
    <property type="project" value="UniProtKB-ARBA"/>
</dbReference>
<dbReference type="GO" id="GO:0030154">
    <property type="term" value="P:cell differentiation"/>
    <property type="evidence" value="ECO:0007669"/>
    <property type="project" value="UniProtKB-ARBA"/>
</dbReference>
<keyword evidence="6" id="KW-1133">Transmembrane helix</keyword>
<keyword evidence="2" id="KW-0677">Repeat</keyword>
<feature type="domain" description="Ig-like" evidence="7">
    <location>
        <begin position="280"/>
        <end position="431"/>
    </location>
</feature>
<dbReference type="RefSeq" id="XP_022645892.1">
    <property type="nucleotide sequence ID" value="XM_022790157.1"/>
</dbReference>
<dbReference type="Gene3D" id="2.60.40.10">
    <property type="entry name" value="Immunoglobulins"/>
    <property type="match status" value="6"/>
</dbReference>
<protein>
    <recommendedName>
        <fullName evidence="11">Nephrin</fullName>
    </recommendedName>
</protein>
<sequence>MQFSKGRQVPISRARMPTFRLGRKTIRSASSSTTTAVSSTFSHIIARLITVMILFVLVFRGPQSTAYAWALDDDELTESWTSSGKSDIVSPRLKYYSYLNYLDDEEPRVTITGVLGGKVGLPCNIQPNSSDDEVSLVLWYKDDSTTPIYSLDSRKTTLRNAHHAPAQWLSGRAYLQATSGTVSTPRARVDDDVSSQLRRGLPTNSQLTNRFGGTNNRSGNTDADRTSASAPGSSLELPAPSLLQLDPLEKEDEALYRCRVDFRRARTRNYEVQLIVVVPPQHMTVTDHHGAILADKAIIGPYNEGEKLVLKCQVYGGNPTPKAVWYRTPKSSPNYINGAPPHGRVSSDNNRSSLKTQNLGFSLHNFGTVIASSSPAPSGSSDSGPVGAAISNGSGSTEVELVISTLTRLDLLSAFACVAQNNNISEPLVFTVVVDVYFRPQRVWISTMDPPAPGSRDGDASLTLSAGVPVRLQCSSSGSRPPAVIQWFKGDERINATKSFNVSPNPTTGIAVSRLKTPEEEIAGPSSANSREAAATPAKYRINLSPADEPWRQTLSTIELIPSPDDDGKQLVCRAENPSMPSLRSQNGASGGASRAAIMASESAGVSPRPGENGIDDGIKLHVRYVPQMTVRLGTKLRHTHIREGSDVFLECDVKANPPLIEMGWRFEGQELTPTSSNDNPHGHNNHKGVVIIEHSLVLQKVTRHNRGKYTCTGTNAVGQGESDPLQLRVKYEPRCMPGQRQVYGAAKNEAVRLSCELESDPEEVTFKWKTRTTKRVISFAPYSASNASPNNASDDDRTIPDANLNLDTHGAVVSNGTRSWLTLIPRSEEDYGTVICWGKNTIGTQKEPCMFTLIPAGPPGPVHNCTIAKATEDSLTIACLEGYDGGAEYGQHFHMEVHDSANQNRVLIANVTSGGLSAKPVLTAAGLSPSTAYVCTIYAANERGTSQPTILVASTIPRPFSLSKSSKGGYSFLFGYLYGNGPNGNNNPSLLALFGLVTALVTTVAVVALIVLLTLKLVRCGQFAGGNNKKYSKKAPHEGISRDDDESVFPLRDPNKERDHMTDLKIFGNDLDDDSKCPDIITETLKLTSPSCSSTGDVVESSFISSVTPLSHFSSSAAAASLSMALQQMQQQSSYATAAGVRESLTACLHSPNEWIPTDSKKNVGPSATRSSIITGLYQLGVGNRRNSLKRSSWDLAQQQKLQPSYMSCQHVATLPRKPTHQNVQSSHHQEQQSQYGSSPPPKQNANFDVSLPSMLPVGSCWPECPAPTLVSSITLSPQHRAALVENAYSRNYDRSSSTGVPSATSSTDEQAFGGVKLLRKVQEAQTRLSEIVTPDTPCKSFNPNNTT</sequence>
<keyword evidence="4" id="KW-1015">Disulfide bond</keyword>
<evidence type="ECO:0000259" key="7">
    <source>
        <dbReference type="PROSITE" id="PS50835"/>
    </source>
</evidence>
<keyword evidence="6" id="KW-0812">Transmembrane</keyword>
<evidence type="ECO:0000256" key="6">
    <source>
        <dbReference type="SAM" id="Phobius"/>
    </source>
</evidence>
<dbReference type="InterPro" id="IPR036179">
    <property type="entry name" value="Ig-like_dom_sf"/>
</dbReference>
<feature type="region of interest" description="Disordered" evidence="5">
    <location>
        <begin position="179"/>
        <end position="238"/>
    </location>
</feature>
<evidence type="ECO:0000259" key="8">
    <source>
        <dbReference type="PROSITE" id="PS50853"/>
    </source>
</evidence>
<accession>A0A7M7J4A2</accession>
<reference evidence="9" key="1">
    <citation type="submission" date="2021-01" db="UniProtKB">
        <authorList>
            <consortium name="EnsemblMetazoa"/>
        </authorList>
    </citation>
    <scope>IDENTIFICATION</scope>
</reference>
<keyword evidence="10" id="KW-1185">Reference proteome</keyword>
<comment type="subcellular location">
    <subcellularLocation>
        <location evidence="1">Membrane</location>
        <topology evidence="1">Single-pass membrane protein</topology>
    </subcellularLocation>
</comment>
<evidence type="ECO:0000256" key="1">
    <source>
        <dbReference type="ARBA" id="ARBA00004167"/>
    </source>
</evidence>
<evidence type="ECO:0008006" key="11">
    <source>
        <dbReference type="Google" id="ProtNLM"/>
    </source>
</evidence>
<dbReference type="PANTHER" id="PTHR23278">
    <property type="entry name" value="SIDESTEP PROTEIN"/>
    <property type="match status" value="1"/>
</dbReference>
<dbReference type="SMART" id="SM00408">
    <property type="entry name" value="IGc2"/>
    <property type="match status" value="3"/>
</dbReference>
<feature type="region of interest" description="Disordered" evidence="5">
    <location>
        <begin position="1031"/>
        <end position="1056"/>
    </location>
</feature>
<evidence type="ECO:0000256" key="3">
    <source>
        <dbReference type="ARBA" id="ARBA00023136"/>
    </source>
</evidence>
<dbReference type="EnsemblMetazoa" id="XM_022790157">
    <property type="protein sequence ID" value="XP_022645892"/>
    <property type="gene ID" value="LOC111243887"/>
</dbReference>
<dbReference type="RefSeq" id="XP_022645891.1">
    <property type="nucleotide sequence ID" value="XM_022790156.1"/>
</dbReference>
<dbReference type="InterPro" id="IPR003961">
    <property type="entry name" value="FN3_dom"/>
</dbReference>
<organism evidence="9 10">
    <name type="scientific">Varroa destructor</name>
    <name type="common">Honeybee mite</name>
    <dbReference type="NCBI Taxonomy" id="109461"/>
    <lineage>
        <taxon>Eukaryota</taxon>
        <taxon>Metazoa</taxon>
        <taxon>Ecdysozoa</taxon>
        <taxon>Arthropoda</taxon>
        <taxon>Chelicerata</taxon>
        <taxon>Arachnida</taxon>
        <taxon>Acari</taxon>
        <taxon>Parasitiformes</taxon>
        <taxon>Mesostigmata</taxon>
        <taxon>Gamasina</taxon>
        <taxon>Dermanyssoidea</taxon>
        <taxon>Varroidae</taxon>
        <taxon>Varroa</taxon>
    </lineage>
</organism>
<dbReference type="SUPFAM" id="SSF49265">
    <property type="entry name" value="Fibronectin type III"/>
    <property type="match status" value="1"/>
</dbReference>
<evidence type="ECO:0000256" key="2">
    <source>
        <dbReference type="ARBA" id="ARBA00022737"/>
    </source>
</evidence>
<dbReference type="EnsemblMetazoa" id="XM_022790156">
    <property type="protein sequence ID" value="XP_022645891"/>
    <property type="gene ID" value="LOC111243887"/>
</dbReference>
<dbReference type="CDD" id="cd00063">
    <property type="entry name" value="FN3"/>
    <property type="match status" value="1"/>
</dbReference>
<dbReference type="GeneID" id="111243887"/>
<dbReference type="InterPro" id="IPR036116">
    <property type="entry name" value="FN3_sf"/>
</dbReference>
<name>A0A7M7J4A2_VARDE</name>
<dbReference type="KEGG" id="vde:111243887"/>
<feature type="compositionally biased region" description="Low complexity" evidence="5">
    <location>
        <begin position="1222"/>
        <end position="1239"/>
    </location>
</feature>
<evidence type="ECO:0000313" key="9">
    <source>
        <dbReference type="EnsemblMetazoa" id="XP_022645891"/>
    </source>
</evidence>
<dbReference type="InParanoid" id="A0A7M7J4A2"/>